<dbReference type="EMBL" id="CP036265">
    <property type="protein sequence ID" value="QDT15750.1"/>
    <property type="molecule type" value="Genomic_DNA"/>
</dbReference>
<reference evidence="3 4" key="1">
    <citation type="submission" date="2019-02" db="EMBL/GenBank/DDBJ databases">
        <title>Deep-cultivation of Planctomycetes and their phenomic and genomic characterization uncovers novel biology.</title>
        <authorList>
            <person name="Wiegand S."/>
            <person name="Jogler M."/>
            <person name="Boedeker C."/>
            <person name="Pinto D."/>
            <person name="Vollmers J."/>
            <person name="Rivas-Marin E."/>
            <person name="Kohn T."/>
            <person name="Peeters S.H."/>
            <person name="Heuer A."/>
            <person name="Rast P."/>
            <person name="Oberbeckmann S."/>
            <person name="Bunk B."/>
            <person name="Jeske O."/>
            <person name="Meyerdierks A."/>
            <person name="Storesund J.E."/>
            <person name="Kallscheuer N."/>
            <person name="Luecker S."/>
            <person name="Lage O.M."/>
            <person name="Pohl T."/>
            <person name="Merkel B.J."/>
            <person name="Hornburger P."/>
            <person name="Mueller R.-W."/>
            <person name="Bruemmer F."/>
            <person name="Labrenz M."/>
            <person name="Spormann A.M."/>
            <person name="Op den Camp H."/>
            <person name="Overmann J."/>
            <person name="Amann R."/>
            <person name="Jetten M.S.M."/>
            <person name="Mascher T."/>
            <person name="Medema M.H."/>
            <person name="Devos D.P."/>
            <person name="Kaster A.-K."/>
            <person name="Ovreas L."/>
            <person name="Rohde M."/>
            <person name="Galperin M.Y."/>
            <person name="Jogler C."/>
        </authorList>
    </citation>
    <scope>NUCLEOTIDE SEQUENCE [LARGE SCALE GENOMIC DNA]</scope>
    <source>
        <strain evidence="3 4">CA12</strain>
    </source>
</reference>
<feature type="compositionally biased region" description="Basic and acidic residues" evidence="2">
    <location>
        <begin position="17"/>
        <end position="27"/>
    </location>
</feature>
<dbReference type="Pfam" id="PF02622">
    <property type="entry name" value="DUF179"/>
    <property type="match status" value="1"/>
</dbReference>
<accession>A0A517P8P9</accession>
<feature type="compositionally biased region" description="Basic residues" evidence="2">
    <location>
        <begin position="28"/>
        <end position="38"/>
    </location>
</feature>
<organism evidence="3 4">
    <name type="scientific">Alienimonas californiensis</name>
    <dbReference type="NCBI Taxonomy" id="2527989"/>
    <lineage>
        <taxon>Bacteria</taxon>
        <taxon>Pseudomonadati</taxon>
        <taxon>Planctomycetota</taxon>
        <taxon>Planctomycetia</taxon>
        <taxon>Planctomycetales</taxon>
        <taxon>Planctomycetaceae</taxon>
        <taxon>Alienimonas</taxon>
    </lineage>
</organism>
<sequence>MASPPSDPSEPAGSPGESDRPRPESSGRKRSKASRPSRGRSERASDRDAAQRDGRDESDDDQPVDDEAGGGSLRGRILVAGRHLRDPNFYRTLVLLVEHGEDGAFGLVVNRPTDTTVQRALSGHLEVEEGDDSVFAGGPVEPAALFVLHNSVEFAEGELPVCSGLFVGNSREAFEGLVNAVDAGDEGTRYRVFSGCSGWGPGQLEQELARADWRVVDADAVLDGPADPIFGPDPYGAWEEADRLSARPPLDGLDGGDFRMN</sequence>
<name>A0A517P8P9_9PLAN</name>
<dbReference type="Gene3D" id="3.40.1740.10">
    <property type="entry name" value="VC0467-like"/>
    <property type="match status" value="1"/>
</dbReference>
<dbReference type="PANTHER" id="PTHR30327">
    <property type="entry name" value="UNCHARACTERIZED PROTEIN YQGE"/>
    <property type="match status" value="1"/>
</dbReference>
<dbReference type="KEGG" id="acaf:CA12_18430"/>
<dbReference type="RefSeq" id="WP_145358654.1">
    <property type="nucleotide sequence ID" value="NZ_CP036265.1"/>
</dbReference>
<dbReference type="SUPFAM" id="SSF143456">
    <property type="entry name" value="VC0467-like"/>
    <property type="match status" value="1"/>
</dbReference>
<feature type="compositionally biased region" description="Basic and acidic residues" evidence="2">
    <location>
        <begin position="39"/>
        <end position="55"/>
    </location>
</feature>
<comment type="similarity">
    <text evidence="1">Belongs to the UPF0301 (AlgH) family.</text>
</comment>
<dbReference type="GO" id="GO:0005829">
    <property type="term" value="C:cytosol"/>
    <property type="evidence" value="ECO:0007669"/>
    <property type="project" value="TreeGrafter"/>
</dbReference>
<dbReference type="OrthoDB" id="9807486at2"/>
<dbReference type="PANTHER" id="PTHR30327:SF1">
    <property type="entry name" value="UPF0301 PROTEIN YQGE"/>
    <property type="match status" value="1"/>
</dbReference>
<feature type="region of interest" description="Disordered" evidence="2">
    <location>
        <begin position="1"/>
        <end position="72"/>
    </location>
</feature>
<proteinExistence type="inferred from homology"/>
<keyword evidence="4" id="KW-1185">Reference proteome</keyword>
<feature type="region of interest" description="Disordered" evidence="2">
    <location>
        <begin position="241"/>
        <end position="261"/>
    </location>
</feature>
<gene>
    <name evidence="3" type="ORF">CA12_18430</name>
</gene>
<evidence type="ECO:0000256" key="1">
    <source>
        <dbReference type="ARBA" id="ARBA00009600"/>
    </source>
</evidence>
<evidence type="ECO:0000313" key="3">
    <source>
        <dbReference type="EMBL" id="QDT15750.1"/>
    </source>
</evidence>
<evidence type="ECO:0000313" key="4">
    <source>
        <dbReference type="Proteomes" id="UP000318741"/>
    </source>
</evidence>
<protein>
    <submittedName>
        <fullName evidence="3">Uncharacterized protein</fullName>
    </submittedName>
</protein>
<feature type="compositionally biased region" description="Acidic residues" evidence="2">
    <location>
        <begin position="56"/>
        <end position="68"/>
    </location>
</feature>
<dbReference type="InterPro" id="IPR003774">
    <property type="entry name" value="AlgH-like"/>
</dbReference>
<dbReference type="AlphaFoldDB" id="A0A517P8P9"/>
<evidence type="ECO:0000256" key="2">
    <source>
        <dbReference type="SAM" id="MobiDB-lite"/>
    </source>
</evidence>
<dbReference type="Proteomes" id="UP000318741">
    <property type="component" value="Chromosome"/>
</dbReference>